<feature type="transmembrane region" description="Helical" evidence="1">
    <location>
        <begin position="37"/>
        <end position="59"/>
    </location>
</feature>
<reference evidence="3 4" key="1">
    <citation type="submission" date="2018-05" db="EMBL/GenBank/DDBJ databases">
        <title>Genomic Encyclopedia of Type Strains, Phase IV (KMG-IV): sequencing the most valuable type-strain genomes for metagenomic binning, comparative biology and taxonomic classification.</title>
        <authorList>
            <person name="Goeker M."/>
        </authorList>
    </citation>
    <scope>NUCLEOTIDE SEQUENCE [LARGE SCALE GENOMIC DNA]</scope>
    <source>
        <strain evidence="3 4">DSM 28579</strain>
    </source>
</reference>
<dbReference type="InterPro" id="IPR051158">
    <property type="entry name" value="Metallophosphoesterase_sf"/>
</dbReference>
<keyword evidence="1" id="KW-0812">Transmembrane</keyword>
<name>A0A7L4UML5_BALHA</name>
<dbReference type="OrthoDB" id="9780884at2"/>
<gene>
    <name evidence="3" type="ORF">C7377_1499</name>
</gene>
<evidence type="ECO:0000313" key="4">
    <source>
        <dbReference type="Proteomes" id="UP000251835"/>
    </source>
</evidence>
<dbReference type="AlphaFoldDB" id="A0A7L4UML5"/>
<dbReference type="CDD" id="cd07385">
    <property type="entry name" value="MPP_YkuE_C"/>
    <property type="match status" value="1"/>
</dbReference>
<dbReference type="PANTHER" id="PTHR31302:SF0">
    <property type="entry name" value="TRANSMEMBRANE PROTEIN WITH METALLOPHOSPHOESTERASE DOMAIN"/>
    <property type="match status" value="1"/>
</dbReference>
<dbReference type="Pfam" id="PF00149">
    <property type="entry name" value="Metallophos"/>
    <property type="match status" value="1"/>
</dbReference>
<evidence type="ECO:0000259" key="2">
    <source>
        <dbReference type="Pfam" id="PF00149"/>
    </source>
</evidence>
<organism evidence="3 4">
    <name type="scientific">Balneicella halophila</name>
    <dbReference type="NCBI Taxonomy" id="1537566"/>
    <lineage>
        <taxon>Bacteria</taxon>
        <taxon>Pseudomonadati</taxon>
        <taxon>Bacteroidota</taxon>
        <taxon>Bacteroidia</taxon>
        <taxon>Bacteroidales</taxon>
        <taxon>Balneicellaceae</taxon>
        <taxon>Balneicella</taxon>
    </lineage>
</organism>
<dbReference type="InterPro" id="IPR004843">
    <property type="entry name" value="Calcineurin-like_PHP"/>
</dbReference>
<dbReference type="SUPFAM" id="SSF56300">
    <property type="entry name" value="Metallo-dependent phosphatases"/>
    <property type="match status" value="1"/>
</dbReference>
<evidence type="ECO:0000313" key="3">
    <source>
        <dbReference type="EMBL" id="PVX49861.1"/>
    </source>
</evidence>
<feature type="transmembrane region" description="Helical" evidence="1">
    <location>
        <begin position="68"/>
        <end position="97"/>
    </location>
</feature>
<sequence>MLKLTPYLVPTLLLTALILGSLYVSKRFVWSLGSGKTIFFFIGFFAFTILSFVGLFLCLNKTDTLSHVVYIISAFSMGLALYFLCSTLLADFIHLLIKFPPKYFNYLTISLSFILFFGGYLYSKKIHITEQTIQIIGLPKPIKAVHLTDIHIGHFRSNPEYLNEIIEKTNAQNPDIIFFTGDYLDAVIALDDKFFSPLTRLNAPLFFVEGNHDVSTNAPAILRKAKRFGAKVLMNQMTDWNGIQIIGLNHMVADENSFSPHTSAEKSTIKKVLNQLAPNKEKPTILLHHSPDGIEYANKHGIDLYLTGHTHGGQLFPITILANYMFAYNKGLDHFKNTKIYVSQGIGTFGPPIRIGTKSEIVILHLTPSN</sequence>
<proteinExistence type="predicted"/>
<keyword evidence="1" id="KW-0472">Membrane</keyword>
<keyword evidence="4" id="KW-1185">Reference proteome</keyword>
<dbReference type="EMBL" id="QENZ01000005">
    <property type="protein sequence ID" value="PVX49861.1"/>
    <property type="molecule type" value="Genomic_DNA"/>
</dbReference>
<protein>
    <recommendedName>
        <fullName evidence="2">Calcineurin-like phosphoesterase domain-containing protein</fullName>
    </recommendedName>
</protein>
<dbReference type="Gene3D" id="3.60.21.10">
    <property type="match status" value="1"/>
</dbReference>
<comment type="caution">
    <text evidence="3">The sequence shown here is derived from an EMBL/GenBank/DDBJ whole genome shotgun (WGS) entry which is preliminary data.</text>
</comment>
<dbReference type="GO" id="GO:0016787">
    <property type="term" value="F:hydrolase activity"/>
    <property type="evidence" value="ECO:0007669"/>
    <property type="project" value="InterPro"/>
</dbReference>
<dbReference type="Proteomes" id="UP000251835">
    <property type="component" value="Unassembled WGS sequence"/>
</dbReference>
<feature type="transmembrane region" description="Helical" evidence="1">
    <location>
        <begin position="103"/>
        <end position="122"/>
    </location>
</feature>
<feature type="transmembrane region" description="Helical" evidence="1">
    <location>
        <begin position="7"/>
        <end position="25"/>
    </location>
</feature>
<dbReference type="InterPro" id="IPR029052">
    <property type="entry name" value="Metallo-depent_PP-like"/>
</dbReference>
<evidence type="ECO:0000256" key="1">
    <source>
        <dbReference type="SAM" id="Phobius"/>
    </source>
</evidence>
<feature type="domain" description="Calcineurin-like phosphoesterase" evidence="2">
    <location>
        <begin position="143"/>
        <end position="312"/>
    </location>
</feature>
<dbReference type="RefSeq" id="WP_116496724.1">
    <property type="nucleotide sequence ID" value="NZ_QENZ01000005.1"/>
</dbReference>
<keyword evidence="1" id="KW-1133">Transmembrane helix</keyword>
<accession>A0A7L4UML5</accession>
<dbReference type="PANTHER" id="PTHR31302">
    <property type="entry name" value="TRANSMEMBRANE PROTEIN WITH METALLOPHOSPHOESTERASE DOMAIN-RELATED"/>
    <property type="match status" value="1"/>
</dbReference>